<evidence type="ECO:0000313" key="3">
    <source>
        <dbReference type="Proteomes" id="UP001066276"/>
    </source>
</evidence>
<protein>
    <submittedName>
        <fullName evidence="2">Uncharacterized protein</fullName>
    </submittedName>
</protein>
<proteinExistence type="predicted"/>
<feature type="non-terminal residue" evidence="2">
    <location>
        <position position="1"/>
    </location>
</feature>
<dbReference type="AlphaFoldDB" id="A0AAV7UJ25"/>
<dbReference type="Proteomes" id="UP001066276">
    <property type="component" value="Chromosome 3_1"/>
</dbReference>
<keyword evidence="3" id="KW-1185">Reference proteome</keyword>
<evidence type="ECO:0000256" key="1">
    <source>
        <dbReference type="SAM" id="MobiDB-lite"/>
    </source>
</evidence>
<feature type="compositionally biased region" description="Low complexity" evidence="1">
    <location>
        <begin position="135"/>
        <end position="151"/>
    </location>
</feature>
<accession>A0AAV7UJ25</accession>
<organism evidence="2 3">
    <name type="scientific">Pleurodeles waltl</name>
    <name type="common">Iberian ribbed newt</name>
    <dbReference type="NCBI Taxonomy" id="8319"/>
    <lineage>
        <taxon>Eukaryota</taxon>
        <taxon>Metazoa</taxon>
        <taxon>Chordata</taxon>
        <taxon>Craniata</taxon>
        <taxon>Vertebrata</taxon>
        <taxon>Euteleostomi</taxon>
        <taxon>Amphibia</taxon>
        <taxon>Batrachia</taxon>
        <taxon>Caudata</taxon>
        <taxon>Salamandroidea</taxon>
        <taxon>Salamandridae</taxon>
        <taxon>Pleurodelinae</taxon>
        <taxon>Pleurodeles</taxon>
    </lineage>
</organism>
<sequence>GAWPSSRRWRTPNPSAPEGPELRLLSCAAPRGKLKKKRSGDLRGGAGCRRSPERTLPSASVACGEPLGPASALLPGQAREPVRGQPCGSAPLWRSCPTEIGRTRRPPPPSRGPLVSRGAPGGCWRSERGSRARGPRAPAATEAEVTAARAAGGPSVPLPPYLEEASGR</sequence>
<gene>
    <name evidence="2" type="ORF">NDU88_004769</name>
</gene>
<feature type="non-terminal residue" evidence="2">
    <location>
        <position position="168"/>
    </location>
</feature>
<dbReference type="EMBL" id="JANPWB010000005">
    <property type="protein sequence ID" value="KAJ1188004.1"/>
    <property type="molecule type" value="Genomic_DNA"/>
</dbReference>
<reference evidence="2" key="1">
    <citation type="journal article" date="2022" name="bioRxiv">
        <title>Sequencing and chromosome-scale assembly of the giantPleurodeles waltlgenome.</title>
        <authorList>
            <person name="Brown T."/>
            <person name="Elewa A."/>
            <person name="Iarovenko S."/>
            <person name="Subramanian E."/>
            <person name="Araus A.J."/>
            <person name="Petzold A."/>
            <person name="Susuki M."/>
            <person name="Suzuki K.-i.T."/>
            <person name="Hayashi T."/>
            <person name="Toyoda A."/>
            <person name="Oliveira C."/>
            <person name="Osipova E."/>
            <person name="Leigh N.D."/>
            <person name="Simon A."/>
            <person name="Yun M.H."/>
        </authorList>
    </citation>
    <scope>NUCLEOTIDE SEQUENCE</scope>
    <source>
        <strain evidence="2">20211129_DDA</strain>
        <tissue evidence="2">Liver</tissue>
    </source>
</reference>
<evidence type="ECO:0000313" key="2">
    <source>
        <dbReference type="EMBL" id="KAJ1188004.1"/>
    </source>
</evidence>
<comment type="caution">
    <text evidence="2">The sequence shown here is derived from an EMBL/GenBank/DDBJ whole genome shotgun (WGS) entry which is preliminary data.</text>
</comment>
<name>A0AAV7UJ25_PLEWA</name>
<feature type="region of interest" description="Disordered" evidence="1">
    <location>
        <begin position="1"/>
        <end position="168"/>
    </location>
</feature>